<dbReference type="GO" id="GO:0000033">
    <property type="term" value="F:alpha-1,3-mannosyltransferase activity"/>
    <property type="evidence" value="ECO:0007669"/>
    <property type="project" value="TreeGrafter"/>
</dbReference>
<dbReference type="OrthoDB" id="430354at2759"/>
<evidence type="ECO:0000256" key="1">
    <source>
        <dbReference type="ARBA" id="ARBA00004606"/>
    </source>
</evidence>
<keyword evidence="11" id="KW-1185">Reference proteome</keyword>
<dbReference type="InterPro" id="IPR029044">
    <property type="entry name" value="Nucleotide-diphossugar_trans"/>
</dbReference>
<evidence type="ECO:0000313" key="10">
    <source>
        <dbReference type="EMBL" id="SPO26222.1"/>
    </source>
</evidence>
<sequence length="600" mass="67315">MVVANFSNMLGAQNGKPWTVKLRGMSGKIKALCLLVFVVWIMRLAVQLRPSLSPMFGMHVRALDAAAHDIWTDYIMTHPVEVDERYGFREMGFRAHAYAELARTHQIGRLERIEEKMWSFAPGAAQIRKQALQVDPVSPAQKDATRVASVSVEARVKAQLKKSGSLSANQISELLTAAELEDEARGGKRRGIVMTVSRYTALAAVQTITVLRELHGCLLPVEIYHHTDDELPAALVDMFESLGRVSVHDIDTLPLFTAELEDDAGRYPGLKQTWERQSLALLASSFQEILIVDPQVVFLQNPALLFSHPTFASTGTLFFRSKAKPVDRSTQYLVSFLKRQIDQGAPSQQLAESAFFSHTIGSRMDMDVVVLDKSRPGVLAALFMNAWMRRKMVRAMFWGAYPKMMNEGLWLAFELSDIAYAFENTWPGAIGRFEGEWDDHSPLLCSPRTIQFLSPQAAHQKLSRKYFSLFQKQSSFKSKKNKGAYGKLKENAAGEKPFWFHGGFLVPGQTEETYYTPNVYARNVPPYTTVEEDQTDSDNCLYGATLNKLKGTAIPSTLTKAVEIAHNAFKKHQPILVYYAPIPQLQVETSKKGKKKGKKD</sequence>
<keyword evidence="6" id="KW-0735">Signal-anchor</keyword>
<dbReference type="PANTHER" id="PTHR31392:SF1">
    <property type="entry name" value="ALPHA-1,3-MANNOSYLTRANSFERASE MNN1-RELATED"/>
    <property type="match status" value="1"/>
</dbReference>
<dbReference type="PANTHER" id="PTHR31392">
    <property type="entry name" value="ALPHA-1,3-MANNOSYLTRANSFERASE MNN1-RELATED"/>
    <property type="match status" value="1"/>
</dbReference>
<dbReference type="InterPro" id="IPR022751">
    <property type="entry name" value="Alpha_mannosyltransferase"/>
</dbReference>
<keyword evidence="8" id="KW-0472">Membrane</keyword>
<evidence type="ECO:0000256" key="2">
    <source>
        <dbReference type="ARBA" id="ARBA00009105"/>
    </source>
</evidence>
<keyword evidence="5" id="KW-0812">Transmembrane</keyword>
<dbReference type="Proteomes" id="UP000324022">
    <property type="component" value="Unassembled WGS sequence"/>
</dbReference>
<dbReference type="Pfam" id="PF11051">
    <property type="entry name" value="Mannosyl_trans3"/>
    <property type="match status" value="1"/>
</dbReference>
<dbReference type="AlphaFoldDB" id="A0A5C3E6R4"/>
<evidence type="ECO:0000313" key="11">
    <source>
        <dbReference type="Proteomes" id="UP000324022"/>
    </source>
</evidence>
<evidence type="ECO:0000256" key="8">
    <source>
        <dbReference type="ARBA" id="ARBA00023136"/>
    </source>
</evidence>
<proteinExistence type="inferred from homology"/>
<comment type="similarity">
    <text evidence="2">Belongs to the MNN1/MNT family.</text>
</comment>
<gene>
    <name evidence="10" type="ORF">UTRI_02498</name>
</gene>
<evidence type="ECO:0000256" key="4">
    <source>
        <dbReference type="ARBA" id="ARBA00022679"/>
    </source>
</evidence>
<keyword evidence="4 10" id="KW-0808">Transferase</keyword>
<dbReference type="SUPFAM" id="SSF53448">
    <property type="entry name" value="Nucleotide-diphospho-sugar transferases"/>
    <property type="match status" value="1"/>
</dbReference>
<dbReference type="GO" id="GO:0006493">
    <property type="term" value="P:protein O-linked glycosylation"/>
    <property type="evidence" value="ECO:0007669"/>
    <property type="project" value="TreeGrafter"/>
</dbReference>
<comment type="subcellular location">
    <subcellularLocation>
        <location evidence="1">Membrane</location>
        <topology evidence="1">Single-pass type II membrane protein</topology>
    </subcellularLocation>
</comment>
<protein>
    <submittedName>
        <fullName evidence="10">Related to MNT4 - putative alpha-1,3-mannosyltransferase</fullName>
    </submittedName>
</protein>
<accession>A0A5C3E6R4</accession>
<name>A0A5C3E6R4_9BASI</name>
<keyword evidence="3 10" id="KW-0328">Glycosyltransferase</keyword>
<evidence type="ECO:0000256" key="9">
    <source>
        <dbReference type="ARBA" id="ARBA00023180"/>
    </source>
</evidence>
<reference evidence="10 11" key="1">
    <citation type="submission" date="2018-03" db="EMBL/GenBank/DDBJ databases">
        <authorList>
            <person name="Guldener U."/>
        </authorList>
    </citation>
    <scope>NUCLEOTIDE SEQUENCE [LARGE SCALE GENOMIC DNA]</scope>
    <source>
        <strain evidence="10 11">NBRC100155</strain>
    </source>
</reference>
<keyword evidence="7" id="KW-1133">Transmembrane helix</keyword>
<organism evidence="10 11">
    <name type="scientific">Ustilago trichophora</name>
    <dbReference type="NCBI Taxonomy" id="86804"/>
    <lineage>
        <taxon>Eukaryota</taxon>
        <taxon>Fungi</taxon>
        <taxon>Dikarya</taxon>
        <taxon>Basidiomycota</taxon>
        <taxon>Ustilaginomycotina</taxon>
        <taxon>Ustilaginomycetes</taxon>
        <taxon>Ustilaginales</taxon>
        <taxon>Ustilaginaceae</taxon>
        <taxon>Ustilago</taxon>
    </lineage>
</organism>
<dbReference type="GO" id="GO:0005794">
    <property type="term" value="C:Golgi apparatus"/>
    <property type="evidence" value="ECO:0007669"/>
    <property type="project" value="TreeGrafter"/>
</dbReference>
<keyword evidence="9" id="KW-0325">Glycoprotein</keyword>
<evidence type="ECO:0000256" key="3">
    <source>
        <dbReference type="ARBA" id="ARBA00022676"/>
    </source>
</evidence>
<dbReference type="EMBL" id="OOIN01000013">
    <property type="protein sequence ID" value="SPO26222.1"/>
    <property type="molecule type" value="Genomic_DNA"/>
</dbReference>
<evidence type="ECO:0000256" key="5">
    <source>
        <dbReference type="ARBA" id="ARBA00022692"/>
    </source>
</evidence>
<evidence type="ECO:0000256" key="6">
    <source>
        <dbReference type="ARBA" id="ARBA00022968"/>
    </source>
</evidence>
<dbReference type="GO" id="GO:0016020">
    <property type="term" value="C:membrane"/>
    <property type="evidence" value="ECO:0007669"/>
    <property type="project" value="UniProtKB-SubCell"/>
</dbReference>
<evidence type="ECO:0000256" key="7">
    <source>
        <dbReference type="ARBA" id="ARBA00022989"/>
    </source>
</evidence>